<dbReference type="InterPro" id="IPR003594">
    <property type="entry name" value="HATPase_dom"/>
</dbReference>
<dbReference type="SMART" id="SM00388">
    <property type="entry name" value="HisKA"/>
    <property type="match status" value="1"/>
</dbReference>
<keyword evidence="7" id="KW-0812">Transmembrane</keyword>
<dbReference type="InterPro" id="IPR013656">
    <property type="entry name" value="PAS_4"/>
</dbReference>
<dbReference type="InterPro" id="IPR000700">
    <property type="entry name" value="PAS-assoc_C"/>
</dbReference>
<dbReference type="SMART" id="SM00091">
    <property type="entry name" value="PAS"/>
    <property type="match status" value="1"/>
</dbReference>
<evidence type="ECO:0000259" key="10">
    <source>
        <dbReference type="PROSITE" id="PS50113"/>
    </source>
</evidence>
<keyword evidence="4" id="KW-0808">Transferase</keyword>
<sequence>MKKVFQVDWDYGLVIGAALLLLLVDLTQAHTPFEQLVVFLPLHTFMEIFALVVACLIFGVGWHAYSEERSGNTILLACAFLCVGLLDFAHTLSYKGMPDFVTPAGPDKGIFFWLAGRLLGAAALLTVSLYPWRPFRRPQSRYCLLVGFLLFTAAIYWVGLYHPAWIPPMLVEGQGLTPTKIGLEYLVITLLLMAALGFFRTRSAQTETRGLLVAASISVLSELCFTLYVNVSDVFNLLGHIYKVMAYALLYRTIFVGSVRAPFIRLAVSRDEIWQEKERAQITLKSIGDAVITADVDGRVENMNDAAEALTGWTLADGAGRPLEQLFPLADDDVATRENPVKRCLRELRVIAIADNARLGAKSGSIVPVEGSAAPVLDRQGRLIGVVLVLRDISQHKQLEAQLRNLNSELEQRVSERTTQLQAANRELEAFSYSVSHDLRAPLRSVNGFSQLLLSHCAETLDDKGRDYLRRILAATQRMGDLIDGLLQLSRLGRGELRSSRCDLSAMARAVADNLRQSAPQRRVEFVIEDDLWADGDRGLLQALLENLLGNAWKFTGHTENARIALGACSVDGRRVYYVRDNGVGFKQEYAHKLFAPFQRLHDDSQFEGSGIGLATVQRIIQRHGGSLWAEGSPGIGAAFYFELPGNRE</sequence>
<dbReference type="PANTHER" id="PTHR42878:SF15">
    <property type="entry name" value="BACTERIOPHYTOCHROME"/>
    <property type="match status" value="1"/>
</dbReference>
<dbReference type="GO" id="GO:0007234">
    <property type="term" value="P:osmosensory signaling via phosphorelay pathway"/>
    <property type="evidence" value="ECO:0007669"/>
    <property type="project" value="TreeGrafter"/>
</dbReference>
<evidence type="ECO:0000259" key="9">
    <source>
        <dbReference type="PROSITE" id="PS50112"/>
    </source>
</evidence>
<dbReference type="Pfam" id="PF00512">
    <property type="entry name" value="HisKA"/>
    <property type="match status" value="1"/>
</dbReference>
<evidence type="ECO:0000256" key="5">
    <source>
        <dbReference type="ARBA" id="ARBA00022777"/>
    </source>
</evidence>
<evidence type="ECO:0000256" key="2">
    <source>
        <dbReference type="ARBA" id="ARBA00012438"/>
    </source>
</evidence>
<dbReference type="Pfam" id="PF02518">
    <property type="entry name" value="HATPase_c"/>
    <property type="match status" value="1"/>
</dbReference>
<keyword evidence="3" id="KW-0597">Phosphoprotein</keyword>
<dbReference type="EC" id="2.7.13.3" evidence="2"/>
<reference evidence="11" key="1">
    <citation type="submission" date="2019-06" db="EMBL/GenBank/DDBJ databases">
        <title>Complete genome sequence of Methylogaea oryzae strain JCM16910.</title>
        <authorList>
            <person name="Asakawa S."/>
        </authorList>
    </citation>
    <scope>NUCLEOTIDE SEQUENCE</scope>
    <source>
        <strain evidence="11">E10</strain>
    </source>
</reference>
<dbReference type="FunFam" id="1.10.287.130:FF:000070">
    <property type="entry name" value="Histidine kinase sensor protein"/>
    <property type="match status" value="1"/>
</dbReference>
<feature type="transmembrane region" description="Helical" evidence="7">
    <location>
        <begin position="181"/>
        <end position="199"/>
    </location>
</feature>
<feature type="domain" description="PAS" evidence="9">
    <location>
        <begin position="276"/>
        <end position="333"/>
    </location>
</feature>
<protein>
    <recommendedName>
        <fullName evidence="2">histidine kinase</fullName>
        <ecNumber evidence="2">2.7.13.3</ecNumber>
    </recommendedName>
</protein>
<dbReference type="InterPro" id="IPR005467">
    <property type="entry name" value="His_kinase_dom"/>
</dbReference>
<dbReference type="EMBL" id="AP019782">
    <property type="protein sequence ID" value="BBL71131.1"/>
    <property type="molecule type" value="Genomic_DNA"/>
</dbReference>
<dbReference type="RefSeq" id="WP_221048839.1">
    <property type="nucleotide sequence ID" value="NZ_AP019782.1"/>
</dbReference>
<feature type="transmembrane region" description="Helical" evidence="7">
    <location>
        <begin position="45"/>
        <end position="65"/>
    </location>
</feature>
<feature type="transmembrane region" description="Helical" evidence="7">
    <location>
        <begin position="211"/>
        <end position="229"/>
    </location>
</feature>
<feature type="transmembrane region" description="Helical" evidence="7">
    <location>
        <begin position="142"/>
        <end position="161"/>
    </location>
</feature>
<dbReference type="Proteomes" id="UP000824988">
    <property type="component" value="Chromosome"/>
</dbReference>
<name>A0A8D5AKH3_9GAMM</name>
<dbReference type="PROSITE" id="PS50113">
    <property type="entry name" value="PAC"/>
    <property type="match status" value="1"/>
</dbReference>
<evidence type="ECO:0000256" key="6">
    <source>
        <dbReference type="SAM" id="Coils"/>
    </source>
</evidence>
<evidence type="ECO:0000256" key="1">
    <source>
        <dbReference type="ARBA" id="ARBA00000085"/>
    </source>
</evidence>
<evidence type="ECO:0000256" key="4">
    <source>
        <dbReference type="ARBA" id="ARBA00022679"/>
    </source>
</evidence>
<dbReference type="CDD" id="cd00082">
    <property type="entry name" value="HisKA"/>
    <property type="match status" value="1"/>
</dbReference>
<dbReference type="GO" id="GO:0030295">
    <property type="term" value="F:protein kinase activator activity"/>
    <property type="evidence" value="ECO:0007669"/>
    <property type="project" value="TreeGrafter"/>
</dbReference>
<dbReference type="InterPro" id="IPR003661">
    <property type="entry name" value="HisK_dim/P_dom"/>
</dbReference>
<keyword evidence="12" id="KW-1185">Reference proteome</keyword>
<dbReference type="FunFam" id="3.30.565.10:FF:000006">
    <property type="entry name" value="Sensor histidine kinase WalK"/>
    <property type="match status" value="1"/>
</dbReference>
<dbReference type="InterPro" id="IPR000014">
    <property type="entry name" value="PAS"/>
</dbReference>
<dbReference type="PANTHER" id="PTHR42878">
    <property type="entry name" value="TWO-COMPONENT HISTIDINE KINASE"/>
    <property type="match status" value="1"/>
</dbReference>
<dbReference type="GO" id="GO:0005886">
    <property type="term" value="C:plasma membrane"/>
    <property type="evidence" value="ECO:0007669"/>
    <property type="project" value="UniProtKB-ARBA"/>
</dbReference>
<dbReference type="AlphaFoldDB" id="A0A8D5AKH3"/>
<feature type="transmembrane region" description="Helical" evidence="7">
    <location>
        <begin position="72"/>
        <end position="90"/>
    </location>
</feature>
<dbReference type="Pfam" id="PF08448">
    <property type="entry name" value="PAS_4"/>
    <property type="match status" value="1"/>
</dbReference>
<keyword evidence="7" id="KW-0472">Membrane</keyword>
<dbReference type="InterPro" id="IPR050351">
    <property type="entry name" value="BphY/WalK/GraS-like"/>
</dbReference>
<dbReference type="Pfam" id="PF17159">
    <property type="entry name" value="MASE3"/>
    <property type="match status" value="1"/>
</dbReference>
<dbReference type="InterPro" id="IPR001610">
    <property type="entry name" value="PAC"/>
</dbReference>
<feature type="coiled-coil region" evidence="6">
    <location>
        <begin position="389"/>
        <end position="427"/>
    </location>
</feature>
<dbReference type="GO" id="GO:0000155">
    <property type="term" value="F:phosphorelay sensor kinase activity"/>
    <property type="evidence" value="ECO:0007669"/>
    <property type="project" value="InterPro"/>
</dbReference>
<accession>A0A8D5AKH3</accession>
<dbReference type="PROSITE" id="PS50112">
    <property type="entry name" value="PAS"/>
    <property type="match status" value="1"/>
</dbReference>
<keyword evidence="6" id="KW-0175">Coiled coil</keyword>
<feature type="transmembrane region" description="Helical" evidence="7">
    <location>
        <begin position="110"/>
        <end position="130"/>
    </location>
</feature>
<evidence type="ECO:0000313" key="12">
    <source>
        <dbReference type="Proteomes" id="UP000824988"/>
    </source>
</evidence>
<feature type="domain" description="PAC" evidence="10">
    <location>
        <begin position="353"/>
        <end position="405"/>
    </location>
</feature>
<evidence type="ECO:0000313" key="11">
    <source>
        <dbReference type="EMBL" id="BBL71131.1"/>
    </source>
</evidence>
<feature type="domain" description="Histidine kinase" evidence="8">
    <location>
        <begin position="434"/>
        <end position="648"/>
    </location>
</feature>
<dbReference type="KEGG" id="moz:MoryE10_17370"/>
<keyword evidence="7" id="KW-1133">Transmembrane helix</keyword>
<evidence type="ECO:0000256" key="3">
    <source>
        <dbReference type="ARBA" id="ARBA00022553"/>
    </source>
</evidence>
<dbReference type="SMART" id="SM00086">
    <property type="entry name" value="PAC"/>
    <property type="match status" value="1"/>
</dbReference>
<dbReference type="NCBIfam" id="TIGR00229">
    <property type="entry name" value="sensory_box"/>
    <property type="match status" value="1"/>
</dbReference>
<gene>
    <name evidence="11" type="ORF">MoryE10_17370</name>
</gene>
<proteinExistence type="predicted"/>
<dbReference type="CDD" id="cd00130">
    <property type="entry name" value="PAS"/>
    <property type="match status" value="1"/>
</dbReference>
<dbReference type="PROSITE" id="PS50109">
    <property type="entry name" value="HIS_KIN"/>
    <property type="match status" value="1"/>
</dbReference>
<dbReference type="SMART" id="SM00387">
    <property type="entry name" value="HATPase_c"/>
    <property type="match status" value="1"/>
</dbReference>
<comment type="catalytic activity">
    <reaction evidence="1">
        <text>ATP + protein L-histidine = ADP + protein N-phospho-L-histidine.</text>
        <dbReference type="EC" id="2.7.13.3"/>
    </reaction>
</comment>
<dbReference type="InterPro" id="IPR033425">
    <property type="entry name" value="MASE3"/>
</dbReference>
<dbReference type="GO" id="GO:0000156">
    <property type="term" value="F:phosphorelay response regulator activity"/>
    <property type="evidence" value="ECO:0007669"/>
    <property type="project" value="TreeGrafter"/>
</dbReference>
<organism evidence="11 12">
    <name type="scientific">Methylogaea oryzae</name>
    <dbReference type="NCBI Taxonomy" id="1295382"/>
    <lineage>
        <taxon>Bacteria</taxon>
        <taxon>Pseudomonadati</taxon>
        <taxon>Pseudomonadota</taxon>
        <taxon>Gammaproteobacteria</taxon>
        <taxon>Methylococcales</taxon>
        <taxon>Methylococcaceae</taxon>
        <taxon>Methylogaea</taxon>
    </lineage>
</organism>
<keyword evidence="5 11" id="KW-0418">Kinase</keyword>
<evidence type="ECO:0000259" key="8">
    <source>
        <dbReference type="PROSITE" id="PS50109"/>
    </source>
</evidence>
<evidence type="ECO:0000256" key="7">
    <source>
        <dbReference type="SAM" id="Phobius"/>
    </source>
</evidence>